<proteinExistence type="predicted"/>
<dbReference type="SUPFAM" id="SSF48150">
    <property type="entry name" value="DNA-glycosylase"/>
    <property type="match status" value="1"/>
</dbReference>
<dbReference type="PANTHER" id="PTHR30037:SF3">
    <property type="entry name" value="BLR0857 PROTEIN"/>
    <property type="match status" value="1"/>
</dbReference>
<dbReference type="Gene3D" id="1.10.340.30">
    <property type="entry name" value="Hypothetical protein, domain 2"/>
    <property type="match status" value="1"/>
</dbReference>
<evidence type="ECO:0008006" key="3">
    <source>
        <dbReference type="Google" id="ProtNLM"/>
    </source>
</evidence>
<dbReference type="PANTHER" id="PTHR30037">
    <property type="entry name" value="DNA-3-METHYLADENINE GLYCOSYLASE 1"/>
    <property type="match status" value="1"/>
</dbReference>
<dbReference type="PATRIC" id="fig|1121022.4.peg.531"/>
<sequence length="227" mass="25217">MTPFVDIEARAKARHASQSPGDEKGLDALLLKPLGQAEVAAIPDERWLSQMTRCIFEAGFNWDLIDKRWPQFEAAFDGFDITRWVFMSDDDLDDLLKAPGLVANAQKIRSVGENARFISDMGKTHGSAGAWFAAWSPERYIELCLELKMRGSRLGGATGQRMMRRMGVDALILTPGVVKALNHWGTIDGEPTSKRALAQVQAALDEWRQESGRGLTQISQILAWSVD</sequence>
<dbReference type="Pfam" id="PF03352">
    <property type="entry name" value="Adenine_glyco"/>
    <property type="match status" value="1"/>
</dbReference>
<accession>V4Q835</accession>
<dbReference type="Proteomes" id="UP000017837">
    <property type="component" value="Unassembled WGS sequence"/>
</dbReference>
<dbReference type="RefSeq" id="WP_018081497.1">
    <property type="nucleotide sequence ID" value="NZ_AQWM01000005.1"/>
</dbReference>
<dbReference type="STRING" id="1121022.GCA_000376105_01830"/>
<dbReference type="GO" id="GO:0008725">
    <property type="term" value="F:DNA-3-methyladenine glycosylase activity"/>
    <property type="evidence" value="ECO:0007669"/>
    <property type="project" value="InterPro"/>
</dbReference>
<dbReference type="InterPro" id="IPR052891">
    <property type="entry name" value="DNA-3mA_glycosylase"/>
</dbReference>
<dbReference type="EMBL" id="AWGB01000005">
    <property type="protein sequence ID" value="ESQ94010.1"/>
    <property type="molecule type" value="Genomic_DNA"/>
</dbReference>
<evidence type="ECO:0000313" key="2">
    <source>
        <dbReference type="Proteomes" id="UP000017837"/>
    </source>
</evidence>
<gene>
    <name evidence="1" type="ORF">ABENE_02680</name>
</gene>
<protein>
    <recommendedName>
        <fullName evidence="3">3-methyladenine DNA glycosylase</fullName>
    </recommendedName>
</protein>
<organism evidence="1 2">
    <name type="scientific">Asticcacaulis benevestitus DSM 16100 = ATCC BAA-896</name>
    <dbReference type="NCBI Taxonomy" id="1121022"/>
    <lineage>
        <taxon>Bacteria</taxon>
        <taxon>Pseudomonadati</taxon>
        <taxon>Pseudomonadota</taxon>
        <taxon>Alphaproteobacteria</taxon>
        <taxon>Caulobacterales</taxon>
        <taxon>Caulobacteraceae</taxon>
        <taxon>Asticcacaulis</taxon>
    </lineage>
</organism>
<dbReference type="eggNOG" id="COG2818">
    <property type="taxonomic scope" value="Bacteria"/>
</dbReference>
<evidence type="ECO:0000313" key="1">
    <source>
        <dbReference type="EMBL" id="ESQ94010.1"/>
    </source>
</evidence>
<dbReference type="InterPro" id="IPR011257">
    <property type="entry name" value="DNA_glycosylase"/>
</dbReference>
<name>V4Q835_9CAUL</name>
<dbReference type="AlphaFoldDB" id="V4Q835"/>
<dbReference type="GO" id="GO:0006284">
    <property type="term" value="P:base-excision repair"/>
    <property type="evidence" value="ECO:0007669"/>
    <property type="project" value="InterPro"/>
</dbReference>
<reference evidence="1 2" key="1">
    <citation type="journal article" date="2014" name="Nature">
        <title>Sequential evolution of bacterial morphology by co-option of a developmental regulator.</title>
        <authorList>
            <person name="Jiang C."/>
            <person name="Brown P.J."/>
            <person name="Ducret A."/>
            <person name="Brun Y.V."/>
        </authorList>
    </citation>
    <scope>NUCLEOTIDE SEQUENCE [LARGE SCALE GENOMIC DNA]</scope>
    <source>
        <strain evidence="1 2">DSM 16100</strain>
    </source>
</reference>
<keyword evidence="2" id="KW-1185">Reference proteome</keyword>
<comment type="caution">
    <text evidence="1">The sequence shown here is derived from an EMBL/GenBank/DDBJ whole genome shotgun (WGS) entry which is preliminary data.</text>
</comment>
<dbReference type="InterPro" id="IPR005019">
    <property type="entry name" value="Adenine_glyco"/>
</dbReference>